<evidence type="ECO:0000313" key="2">
    <source>
        <dbReference type="EMBL" id="MXQ99497.1"/>
    </source>
</evidence>
<gene>
    <name evidence="2" type="ORF">E5288_WYG021747</name>
</gene>
<sequence length="295" mass="32733">MVFKPRSRRNAVQQPGIQSWGQSWVQQRPRSPSKAAVKAERSSQLLDDVKVGVDCGVDAGESADVEIMHDLPRVFTGKDAAHQQNFPGEHPPSQTHRLDVISRVQRRVRVTQTDALSFILTPSLPGLVSTCHLNIAHHCSTHSPGDGISTARWLSIEKWFVDDIESLSLDEKETSTGESKVQPDLQETRLRSLEHLTGNRGRLRAASAPQRQRDDRSPKMARKRFRAPFGEEDGRPVVPAGASGSGHQGRPSPGRGHTFVNRDYRGPWGRLGRLDMSACIRVVRTSGRVGNIERL</sequence>
<dbReference type="AlphaFoldDB" id="A0A6B0SFL4"/>
<protein>
    <submittedName>
        <fullName evidence="2">Uncharacterized protein</fullName>
    </submittedName>
</protein>
<dbReference type="Proteomes" id="UP000322234">
    <property type="component" value="Unassembled WGS sequence"/>
</dbReference>
<proteinExistence type="predicted"/>
<feature type="region of interest" description="Disordered" evidence="1">
    <location>
        <begin position="197"/>
        <end position="261"/>
    </location>
</feature>
<evidence type="ECO:0000256" key="1">
    <source>
        <dbReference type="SAM" id="MobiDB-lite"/>
    </source>
</evidence>
<feature type="compositionally biased region" description="Polar residues" evidence="1">
    <location>
        <begin position="10"/>
        <end position="30"/>
    </location>
</feature>
<dbReference type="EMBL" id="VBQZ03000485">
    <property type="protein sequence ID" value="MXQ99497.1"/>
    <property type="molecule type" value="Genomic_DNA"/>
</dbReference>
<accession>A0A6B0SFL4</accession>
<evidence type="ECO:0000313" key="3">
    <source>
        <dbReference type="Proteomes" id="UP000322234"/>
    </source>
</evidence>
<reference evidence="2" key="1">
    <citation type="submission" date="2019-10" db="EMBL/GenBank/DDBJ databases">
        <title>The sequence and de novo assembly of the wild yak genome.</title>
        <authorList>
            <person name="Liu Y."/>
        </authorList>
    </citation>
    <scope>NUCLEOTIDE SEQUENCE [LARGE SCALE GENOMIC DNA]</scope>
    <source>
        <strain evidence="2">WY2019</strain>
    </source>
</reference>
<name>A0A6B0SFL4_9CETA</name>
<comment type="caution">
    <text evidence="2">The sequence shown here is derived from an EMBL/GenBank/DDBJ whole genome shotgun (WGS) entry which is preliminary data.</text>
</comment>
<organism evidence="2 3">
    <name type="scientific">Bos mutus</name>
    <name type="common">wild yak</name>
    <dbReference type="NCBI Taxonomy" id="72004"/>
    <lineage>
        <taxon>Eukaryota</taxon>
        <taxon>Metazoa</taxon>
        <taxon>Chordata</taxon>
        <taxon>Craniata</taxon>
        <taxon>Vertebrata</taxon>
        <taxon>Euteleostomi</taxon>
        <taxon>Mammalia</taxon>
        <taxon>Eutheria</taxon>
        <taxon>Laurasiatheria</taxon>
        <taxon>Artiodactyla</taxon>
        <taxon>Ruminantia</taxon>
        <taxon>Pecora</taxon>
        <taxon>Bovidae</taxon>
        <taxon>Bovinae</taxon>
        <taxon>Bos</taxon>
    </lineage>
</organism>
<feature type="region of interest" description="Disordered" evidence="1">
    <location>
        <begin position="1"/>
        <end position="41"/>
    </location>
</feature>
<keyword evidence="3" id="KW-1185">Reference proteome</keyword>